<dbReference type="EMBL" id="CP066744">
    <property type="protein sequence ID" value="QQK08141.1"/>
    <property type="molecule type" value="Genomic_DNA"/>
</dbReference>
<evidence type="ECO:0000313" key="1">
    <source>
        <dbReference type="EMBL" id="QQK08141.1"/>
    </source>
</evidence>
<evidence type="ECO:0000313" key="2">
    <source>
        <dbReference type="Proteomes" id="UP000595814"/>
    </source>
</evidence>
<reference evidence="1 2" key="1">
    <citation type="journal article" date="2022" name="Int. J. Syst. Evol. Microbiol.">
        <title>Miniphocaeibacter halophilus sp. nov., an ammonium-tolerant acetate-producing bacterium isolated from a biogas system.</title>
        <authorList>
            <person name="Schnurer A."/>
            <person name="Singh A."/>
            <person name="Bi S."/>
            <person name="Qiao W."/>
            <person name="Westerholm M."/>
        </authorList>
    </citation>
    <scope>NUCLEOTIDE SEQUENCE [LARGE SCALE GENOMIC DNA]</scope>
    <source>
        <strain evidence="1 2">AMB_01</strain>
    </source>
</reference>
<dbReference type="EC" id="2.3.1.179" evidence="1"/>
<accession>A0AC61MY63</accession>
<organism evidence="1 2">
    <name type="scientific">Miniphocaeibacter halophilus</name>
    <dbReference type="NCBI Taxonomy" id="2931922"/>
    <lineage>
        <taxon>Bacteria</taxon>
        <taxon>Bacillati</taxon>
        <taxon>Bacillota</taxon>
        <taxon>Tissierellia</taxon>
        <taxon>Tissierellales</taxon>
        <taxon>Peptoniphilaceae</taxon>
        <taxon>Miniphocaeibacter</taxon>
    </lineage>
</organism>
<proteinExistence type="predicted"/>
<dbReference type="Proteomes" id="UP000595814">
    <property type="component" value="Chromosome"/>
</dbReference>
<name>A0AC61MY63_9FIRM</name>
<gene>
    <name evidence="1" type="primary">fabF</name>
    <name evidence="1" type="ORF">JFY71_00995</name>
</gene>
<keyword evidence="1" id="KW-0808">Transferase</keyword>
<keyword evidence="2" id="KW-1185">Reference proteome</keyword>
<protein>
    <submittedName>
        <fullName evidence="1">Beta-ketoacyl-ACP synthase II</fullName>
        <ecNumber evidence="1">2.3.1.179</ecNumber>
    </submittedName>
</protein>
<sequence length="413" mass="44563">MKRRVVITGLGAVSPIGNTLEDIYKSLQEGYCAVDQITRFDVSNNKTKFACEVRDFKPEEFLDKKTIRRIDLVNQFGIVAAHKALNHSGIELDKLEDLNRCGVVISSGIGGLKTIQDETIKGSKRGFERISPFFITGGIANMTSALIAIELGFHGYSACPVTACAGGTNAIGDAFRSIRDGYQDLIFAGGSEASITEVGIGGFTSMKALSTGESKDRVSIPFDKERSGFVMGEGAGIIVLEELEHAKRRGAKILAELVGYGVTCDASHMTAPDSEGRFTGRAMLDAIEDAKIKPEDIDYINAHGTSTPLNDKFETLAVKNTFKEHAKNLKISSTKSMTGHLLGGSGGLEAIISVLALENGYIPPTVNYKVLDEECDLNIVPNKGIYENISYVMSNSFGFGGHNASIIIKKWEE</sequence>
<keyword evidence="1" id="KW-0012">Acyltransferase</keyword>